<dbReference type="GO" id="GO:0016757">
    <property type="term" value="F:glycosyltransferase activity"/>
    <property type="evidence" value="ECO:0007669"/>
    <property type="project" value="UniProtKB-KW"/>
</dbReference>
<dbReference type="InterPro" id="IPR041715">
    <property type="entry name" value="HisRS-like_core"/>
</dbReference>
<sequence>MNAPQEPPVTLLPTGFIDLLQHEAEAEAQGIARIMDVFSQYGYEQVRPPLIEFEASLLAGGGQALSAQTFRILDPDSRRMLALRPDMTTQISRIAATRLAERPRPLRLSYAGSCVLVGTPGRDGARQITQVGLELIGPDSAEADAEVILVTSSALSALQVANVSIDLSCPNIAKALIATETFTAAQEATLIQALDRKDVAAVRDLGGTLAPVLTQLLRATGPARHALEILTQLDLPLSAADEVRRLQEVVNAVWTADPTIILTIDPAEFRGWQYHTGLCMTVFAADVREEIGRGGRYLSYEQEAACGMTLRPEALLKATPPVSLKKRVYLPHGTSAARSHKLREDGFATVAGLNEVSSPCAEARRLRCAYYILQDKLVEV</sequence>
<comment type="pathway">
    <text evidence="2 8">Amino-acid biosynthesis; L-histidine biosynthesis; L-histidine from 5-phospho-alpha-D-ribose 1-diphosphate: step 1/9.</text>
</comment>
<name>A0ABU7TYQ7_9PROT</name>
<dbReference type="EMBL" id="JAWJZY010000001">
    <property type="protein sequence ID" value="MEE8657575.1"/>
    <property type="molecule type" value="Genomic_DNA"/>
</dbReference>
<dbReference type="InterPro" id="IPR004516">
    <property type="entry name" value="HisRS/HisZ"/>
</dbReference>
<comment type="similarity">
    <text evidence="3 8">Belongs to the class-II aminoacyl-tRNA synthetase family. HisZ subfamily.</text>
</comment>
<evidence type="ECO:0000256" key="2">
    <source>
        <dbReference type="ARBA" id="ARBA00004667"/>
    </source>
</evidence>
<comment type="subcellular location">
    <subcellularLocation>
        <location evidence="1 8">Cytoplasm</location>
    </subcellularLocation>
</comment>
<evidence type="ECO:0000256" key="1">
    <source>
        <dbReference type="ARBA" id="ARBA00004496"/>
    </source>
</evidence>
<protein>
    <recommendedName>
        <fullName evidence="5 8">ATP phosphoribosyltransferase regulatory subunit</fullName>
    </recommendedName>
</protein>
<dbReference type="InterPro" id="IPR045864">
    <property type="entry name" value="aa-tRNA-synth_II/BPL/LPL"/>
</dbReference>
<evidence type="ECO:0000256" key="3">
    <source>
        <dbReference type="ARBA" id="ARBA00005539"/>
    </source>
</evidence>
<keyword evidence="8" id="KW-0028">Amino-acid biosynthesis</keyword>
<keyword evidence="6 8" id="KW-0963">Cytoplasm</keyword>
<dbReference type="Pfam" id="PF13393">
    <property type="entry name" value="tRNA-synt_His"/>
    <property type="match status" value="1"/>
</dbReference>
<proteinExistence type="inferred from homology"/>
<dbReference type="SUPFAM" id="SSF55681">
    <property type="entry name" value="Class II aaRS and biotin synthetases"/>
    <property type="match status" value="1"/>
</dbReference>
<keyword evidence="8" id="KW-0368">Histidine biosynthesis</keyword>
<comment type="caution">
    <text evidence="10">The sequence shown here is derived from an EMBL/GenBank/DDBJ whole genome shotgun (WGS) entry which is preliminary data.</text>
</comment>
<evidence type="ECO:0000256" key="8">
    <source>
        <dbReference type="HAMAP-Rule" id="MF_00125"/>
    </source>
</evidence>
<organism evidence="10 11">
    <name type="scientific">Sorlinia euscelidii</name>
    <dbReference type="NCBI Taxonomy" id="3081148"/>
    <lineage>
        <taxon>Bacteria</taxon>
        <taxon>Pseudomonadati</taxon>
        <taxon>Pseudomonadota</taxon>
        <taxon>Alphaproteobacteria</taxon>
        <taxon>Acetobacterales</taxon>
        <taxon>Acetobacteraceae</taxon>
        <taxon>Sorlinia</taxon>
    </lineage>
</organism>
<comment type="function">
    <text evidence="7 8">Required for the first step of histidine biosynthesis. May allow the feedback regulation of ATP phosphoribosyltransferase activity by histidine.</text>
</comment>
<feature type="domain" description="Class II Histidinyl-tRNA synthetase (HisRS)-like catalytic core" evidence="9">
    <location>
        <begin position="15"/>
        <end position="315"/>
    </location>
</feature>
<dbReference type="RefSeq" id="WP_394818604.1">
    <property type="nucleotide sequence ID" value="NZ_JAWJZY010000001.1"/>
</dbReference>
<dbReference type="InterPro" id="IPR004517">
    <property type="entry name" value="HisZ"/>
</dbReference>
<evidence type="ECO:0000256" key="4">
    <source>
        <dbReference type="ARBA" id="ARBA00011496"/>
    </source>
</evidence>
<dbReference type="HAMAP" id="MF_00125">
    <property type="entry name" value="HisZ"/>
    <property type="match status" value="1"/>
</dbReference>
<keyword evidence="10" id="KW-0328">Glycosyltransferase</keyword>
<dbReference type="PANTHER" id="PTHR43707:SF1">
    <property type="entry name" value="HISTIDINE--TRNA LIGASE, MITOCHONDRIAL-RELATED"/>
    <property type="match status" value="1"/>
</dbReference>
<evidence type="ECO:0000313" key="11">
    <source>
        <dbReference type="Proteomes" id="UP001312908"/>
    </source>
</evidence>
<dbReference type="Proteomes" id="UP001312908">
    <property type="component" value="Unassembled WGS sequence"/>
</dbReference>
<evidence type="ECO:0000256" key="7">
    <source>
        <dbReference type="ARBA" id="ARBA00025246"/>
    </source>
</evidence>
<dbReference type="Gene3D" id="3.30.930.10">
    <property type="entry name" value="Bira Bifunctional Protein, Domain 2"/>
    <property type="match status" value="1"/>
</dbReference>
<evidence type="ECO:0000313" key="10">
    <source>
        <dbReference type="EMBL" id="MEE8657575.1"/>
    </source>
</evidence>
<gene>
    <name evidence="8" type="primary">hisZ</name>
    <name evidence="10" type="ORF">DOFOFD_00885</name>
</gene>
<comment type="miscellaneous">
    <text evidence="8">This function is generally fulfilled by the C-terminal part of HisG, which is missing in some bacteria such as this one.</text>
</comment>
<evidence type="ECO:0000259" key="9">
    <source>
        <dbReference type="Pfam" id="PF13393"/>
    </source>
</evidence>
<evidence type="ECO:0000256" key="6">
    <source>
        <dbReference type="ARBA" id="ARBA00022490"/>
    </source>
</evidence>
<keyword evidence="10" id="KW-0808">Transferase</keyword>
<keyword evidence="11" id="KW-1185">Reference proteome</keyword>
<reference evidence="10 11" key="1">
    <citation type="submission" date="2023-10" db="EMBL/GenBank/DDBJ databases">
        <title>Sorlinia euscelidii gen. nov., sp. nov., an acetic acid bacteria isolated from the gut of Euscelidius variegatus emitter.</title>
        <authorList>
            <person name="Michoud G."/>
            <person name="Marasco R."/>
            <person name="Seferji K."/>
            <person name="Gonella E."/>
            <person name="Garuglieri E."/>
            <person name="Alma A."/>
            <person name="Mapelli F."/>
            <person name="Borin S."/>
            <person name="Daffonchio D."/>
            <person name="Crotti E."/>
        </authorList>
    </citation>
    <scope>NUCLEOTIDE SEQUENCE [LARGE SCALE GENOMIC DNA]</scope>
    <source>
        <strain evidence="10 11">EV16P</strain>
    </source>
</reference>
<accession>A0ABU7TYQ7</accession>
<evidence type="ECO:0000256" key="5">
    <source>
        <dbReference type="ARBA" id="ARBA00020397"/>
    </source>
</evidence>
<comment type="subunit">
    <text evidence="4 8">Heteromultimer composed of HisG and HisZ subunits.</text>
</comment>
<dbReference type="PANTHER" id="PTHR43707">
    <property type="entry name" value="HISTIDYL-TRNA SYNTHETASE"/>
    <property type="match status" value="1"/>
</dbReference>